<proteinExistence type="predicted"/>
<reference evidence="1" key="1">
    <citation type="submission" date="2021-03" db="EMBL/GenBank/DDBJ databases">
        <authorList>
            <consortium name="DOE Joint Genome Institute"/>
            <person name="Ahrendt S."/>
            <person name="Looney B.P."/>
            <person name="Miyauchi S."/>
            <person name="Morin E."/>
            <person name="Drula E."/>
            <person name="Courty P.E."/>
            <person name="Chicoki N."/>
            <person name="Fauchery L."/>
            <person name="Kohler A."/>
            <person name="Kuo A."/>
            <person name="Labutti K."/>
            <person name="Pangilinan J."/>
            <person name="Lipzen A."/>
            <person name="Riley R."/>
            <person name="Andreopoulos W."/>
            <person name="He G."/>
            <person name="Johnson J."/>
            <person name="Barry K.W."/>
            <person name="Grigoriev I.V."/>
            <person name="Nagy L."/>
            <person name="Hibbett D."/>
            <person name="Henrissat B."/>
            <person name="Matheny P.B."/>
            <person name="Labbe J."/>
            <person name="Martin F."/>
        </authorList>
    </citation>
    <scope>NUCLEOTIDE SEQUENCE</scope>
    <source>
        <strain evidence="1">HHB10654</strain>
    </source>
</reference>
<gene>
    <name evidence="1" type="ORF">BV25DRAFT_164472</name>
</gene>
<keyword evidence="2" id="KW-1185">Reference proteome</keyword>
<protein>
    <submittedName>
        <fullName evidence="1">Uncharacterized protein</fullName>
    </submittedName>
</protein>
<name>A0ACB8SH71_9AGAM</name>
<evidence type="ECO:0000313" key="2">
    <source>
        <dbReference type="Proteomes" id="UP000814140"/>
    </source>
</evidence>
<dbReference type="Proteomes" id="UP000814140">
    <property type="component" value="Unassembled WGS sequence"/>
</dbReference>
<dbReference type="EMBL" id="MU277286">
    <property type="protein sequence ID" value="KAI0055593.1"/>
    <property type="molecule type" value="Genomic_DNA"/>
</dbReference>
<accession>A0ACB8SH71</accession>
<organism evidence="1 2">
    <name type="scientific">Artomyces pyxidatus</name>
    <dbReference type="NCBI Taxonomy" id="48021"/>
    <lineage>
        <taxon>Eukaryota</taxon>
        <taxon>Fungi</taxon>
        <taxon>Dikarya</taxon>
        <taxon>Basidiomycota</taxon>
        <taxon>Agaricomycotina</taxon>
        <taxon>Agaricomycetes</taxon>
        <taxon>Russulales</taxon>
        <taxon>Auriscalpiaceae</taxon>
        <taxon>Artomyces</taxon>
    </lineage>
</organism>
<comment type="caution">
    <text evidence="1">The sequence shown here is derived from an EMBL/GenBank/DDBJ whole genome shotgun (WGS) entry which is preliminary data.</text>
</comment>
<sequence length="193" mass="21388">MAETGSITVRSVAEKSVNPAEKQSVSRREGRCDGEEKGEAQLRCACSPLRRMRGVMCEGSRRTWACGETCGALQWTVDSKIEARHGSASANNGSAYHAGEVWHATRGVTTCRRQGRRRGRPVKRERFEFNVEYNCPVGLAIIDRRNAVFRKGDLQCGRSAWADEHDVLHIEKARGARGAEAARIIPTMSNWAS</sequence>
<evidence type="ECO:0000313" key="1">
    <source>
        <dbReference type="EMBL" id="KAI0055593.1"/>
    </source>
</evidence>
<reference evidence="1" key="2">
    <citation type="journal article" date="2022" name="New Phytol.">
        <title>Evolutionary transition to the ectomycorrhizal habit in the genomes of a hyperdiverse lineage of mushroom-forming fungi.</title>
        <authorList>
            <person name="Looney B."/>
            <person name="Miyauchi S."/>
            <person name="Morin E."/>
            <person name="Drula E."/>
            <person name="Courty P.E."/>
            <person name="Kohler A."/>
            <person name="Kuo A."/>
            <person name="LaButti K."/>
            <person name="Pangilinan J."/>
            <person name="Lipzen A."/>
            <person name="Riley R."/>
            <person name="Andreopoulos W."/>
            <person name="He G."/>
            <person name="Johnson J."/>
            <person name="Nolan M."/>
            <person name="Tritt A."/>
            <person name="Barry K.W."/>
            <person name="Grigoriev I.V."/>
            <person name="Nagy L.G."/>
            <person name="Hibbett D."/>
            <person name="Henrissat B."/>
            <person name="Matheny P.B."/>
            <person name="Labbe J."/>
            <person name="Martin F.M."/>
        </authorList>
    </citation>
    <scope>NUCLEOTIDE SEQUENCE</scope>
    <source>
        <strain evidence="1">HHB10654</strain>
    </source>
</reference>